<name>A0A370P9V0_ASPPH</name>
<evidence type="ECO:0000313" key="6">
    <source>
        <dbReference type="Proteomes" id="UP000254937"/>
    </source>
</evidence>
<dbReference type="Gene3D" id="1.25.40.20">
    <property type="entry name" value="Ankyrin repeat-containing domain"/>
    <property type="match status" value="1"/>
</dbReference>
<sequence length="440" mass="48490">MASLANLPLELLRWVAEYLTTQRDISHLMQTTKRLYHTIHPLLCEYNIQHDDSSALVWAAQKGNALLVDKLLAAGANIAAYVPPARYIVRKIRRGTGADPWAKNNPLLYAAQGGHMEVLGILLAETRSGHAASSAQLRSVLHWALRQHDGQLVERMLAHKAPLDPATEARCAPSALGVAVAAGYKSILPRLLDIGARPGLRECPCPTEQAVCNNRPDILRILLDHGIGLYGDDALCHIAHNDDRSMLQLFLEYDIDLVEYGSAALFTAIRDGHYEMAELLIDNGALKDVSCDLYPPSGLFPGTPYSAVGFAILYERVDILRLLLEKGFLPAPSDLDLAKERNFDEAVSLLAPFAKRELHYHLGIANWHAFGLNPKSTEERASNRWHSKYCAGGIADTSGTREPEPDLGLYLPPGPVDSDGDPISESEDSRNRRDHFTVCY</sequence>
<dbReference type="EMBL" id="KZ851863">
    <property type="protein sequence ID" value="RDK38957.1"/>
    <property type="molecule type" value="Genomic_DNA"/>
</dbReference>
<protein>
    <submittedName>
        <fullName evidence="5">Ankyrin</fullName>
    </submittedName>
</protein>
<dbReference type="Pfam" id="PF12796">
    <property type="entry name" value="Ank_2"/>
    <property type="match status" value="1"/>
</dbReference>
<dbReference type="InterPro" id="IPR036770">
    <property type="entry name" value="Ankyrin_rpt-contain_sf"/>
</dbReference>
<gene>
    <name evidence="5" type="ORF">M752DRAFT_278803</name>
</gene>
<keyword evidence="2 3" id="KW-0040">ANK repeat</keyword>
<feature type="region of interest" description="Disordered" evidence="4">
    <location>
        <begin position="396"/>
        <end position="440"/>
    </location>
</feature>
<dbReference type="PANTHER" id="PTHR24198:SF165">
    <property type="entry name" value="ANKYRIN REPEAT-CONTAINING PROTEIN-RELATED"/>
    <property type="match status" value="1"/>
</dbReference>
<dbReference type="InterPro" id="IPR002110">
    <property type="entry name" value="Ankyrin_rpt"/>
</dbReference>
<keyword evidence="6" id="KW-1185">Reference proteome</keyword>
<dbReference type="SMART" id="SM00248">
    <property type="entry name" value="ANK"/>
    <property type="match status" value="6"/>
</dbReference>
<reference evidence="5 6" key="1">
    <citation type="submission" date="2018-07" db="EMBL/GenBank/DDBJ databases">
        <title>Section-level genome sequencing of Aspergillus section Nigri to investigate inter- and intra-species variation.</title>
        <authorList>
            <consortium name="DOE Joint Genome Institute"/>
            <person name="Vesth T.C."/>
            <person name="Nybo J.L."/>
            <person name="Theobald S."/>
            <person name="Frisvad J.C."/>
            <person name="Larsen T.O."/>
            <person name="Nielsen K.F."/>
            <person name="Hoof J.B."/>
            <person name="Brandl J."/>
            <person name="Salamov A."/>
            <person name="Riley R."/>
            <person name="Gladden J.M."/>
            <person name="Phatale P."/>
            <person name="Nielsen M.T."/>
            <person name="Lyhne E.K."/>
            <person name="Kogle M.E."/>
            <person name="Strasser K."/>
            <person name="McDonnell E."/>
            <person name="Barry K."/>
            <person name="Clum A."/>
            <person name="Chen C."/>
            <person name="Nolan M."/>
            <person name="Sandor L."/>
            <person name="Kuo A."/>
            <person name="Lipzen A."/>
            <person name="Hainaut M."/>
            <person name="Drula E."/>
            <person name="Tsang A."/>
            <person name="Magnuson J.K."/>
            <person name="Henrissat B."/>
            <person name="Wiebenga A."/>
            <person name="Simmons B.A."/>
            <person name="Makela M.R."/>
            <person name="De vries R.P."/>
            <person name="Grigoriev I.V."/>
            <person name="Mortensen U.H."/>
            <person name="Baker S.E."/>
            <person name="Andersen M.R."/>
        </authorList>
    </citation>
    <scope>NUCLEOTIDE SEQUENCE [LARGE SCALE GENOMIC DNA]</scope>
    <source>
        <strain evidence="5 6">ATCC 13157</strain>
    </source>
</reference>
<evidence type="ECO:0000256" key="1">
    <source>
        <dbReference type="ARBA" id="ARBA00022737"/>
    </source>
</evidence>
<evidence type="ECO:0000256" key="2">
    <source>
        <dbReference type="ARBA" id="ARBA00023043"/>
    </source>
</evidence>
<evidence type="ECO:0000256" key="4">
    <source>
        <dbReference type="SAM" id="MobiDB-lite"/>
    </source>
</evidence>
<keyword evidence="1" id="KW-0677">Repeat</keyword>
<feature type="compositionally biased region" description="Basic and acidic residues" evidence="4">
    <location>
        <begin position="427"/>
        <end position="440"/>
    </location>
</feature>
<organism evidence="5 6">
    <name type="scientific">Aspergillus phoenicis ATCC 13157</name>
    <dbReference type="NCBI Taxonomy" id="1353007"/>
    <lineage>
        <taxon>Eukaryota</taxon>
        <taxon>Fungi</taxon>
        <taxon>Dikarya</taxon>
        <taxon>Ascomycota</taxon>
        <taxon>Pezizomycotina</taxon>
        <taxon>Eurotiomycetes</taxon>
        <taxon>Eurotiomycetidae</taxon>
        <taxon>Eurotiales</taxon>
        <taxon>Aspergillaceae</taxon>
        <taxon>Aspergillus</taxon>
    </lineage>
</organism>
<evidence type="ECO:0000313" key="5">
    <source>
        <dbReference type="EMBL" id="RDK38957.1"/>
    </source>
</evidence>
<dbReference type="AlphaFoldDB" id="A0A370P9V0"/>
<dbReference type="PANTHER" id="PTHR24198">
    <property type="entry name" value="ANKYRIN REPEAT AND PROTEIN KINASE DOMAIN-CONTAINING PROTEIN"/>
    <property type="match status" value="1"/>
</dbReference>
<accession>A0A370P9V0</accession>
<dbReference type="Proteomes" id="UP000254937">
    <property type="component" value="Unassembled WGS sequence"/>
</dbReference>
<dbReference type="PROSITE" id="PS50297">
    <property type="entry name" value="ANK_REP_REGION"/>
    <property type="match status" value="1"/>
</dbReference>
<dbReference type="SUPFAM" id="SSF48403">
    <property type="entry name" value="Ankyrin repeat"/>
    <property type="match status" value="1"/>
</dbReference>
<dbReference type="PROSITE" id="PS50088">
    <property type="entry name" value="ANK_REPEAT"/>
    <property type="match status" value="1"/>
</dbReference>
<feature type="repeat" description="ANK" evidence="3">
    <location>
        <begin position="260"/>
        <end position="292"/>
    </location>
</feature>
<proteinExistence type="predicted"/>
<evidence type="ECO:0000256" key="3">
    <source>
        <dbReference type="PROSITE-ProRule" id="PRU00023"/>
    </source>
</evidence>